<evidence type="ECO:0000313" key="4">
    <source>
        <dbReference type="Proteomes" id="UP001183414"/>
    </source>
</evidence>
<proteinExistence type="predicted"/>
<protein>
    <submittedName>
        <fullName evidence="3">Extracellular solute-binding protein</fullName>
    </submittedName>
</protein>
<feature type="region of interest" description="Disordered" evidence="1">
    <location>
        <begin position="417"/>
        <end position="441"/>
    </location>
</feature>
<evidence type="ECO:0000313" key="3">
    <source>
        <dbReference type="EMBL" id="MDT0377781.1"/>
    </source>
</evidence>
<dbReference type="InterPro" id="IPR050490">
    <property type="entry name" value="Bact_solute-bd_prot1"/>
</dbReference>
<keyword evidence="4" id="KW-1185">Reference proteome</keyword>
<dbReference type="Gene3D" id="3.40.190.10">
    <property type="entry name" value="Periplasmic binding protein-like II"/>
    <property type="match status" value="1"/>
</dbReference>
<dbReference type="RefSeq" id="WP_311671705.1">
    <property type="nucleotide sequence ID" value="NZ_JAVREQ010000001.1"/>
</dbReference>
<dbReference type="PANTHER" id="PTHR43649">
    <property type="entry name" value="ARABINOSE-BINDING PROTEIN-RELATED"/>
    <property type="match status" value="1"/>
</dbReference>
<keyword evidence="2" id="KW-0732">Signal</keyword>
<evidence type="ECO:0000256" key="1">
    <source>
        <dbReference type="SAM" id="MobiDB-lite"/>
    </source>
</evidence>
<feature type="chain" id="PRO_5045213128" evidence="2">
    <location>
        <begin position="38"/>
        <end position="441"/>
    </location>
</feature>
<dbReference type="InterPro" id="IPR006059">
    <property type="entry name" value="SBP"/>
</dbReference>
<evidence type="ECO:0000256" key="2">
    <source>
        <dbReference type="SAM" id="SignalP"/>
    </source>
</evidence>
<accession>A0ABU2NMG5</accession>
<dbReference type="Pfam" id="PF13416">
    <property type="entry name" value="SBP_bac_8"/>
    <property type="match status" value="1"/>
</dbReference>
<sequence>MHSQYRRTTRTTRRSARRLTSLGIAAALGAGLLSGCAGDGGSTAGNGKTEVTVGLFGTFGFKEAGLYDEYERLHPDVVIKENVTAQNADYYPALLNHLTAGAGLQDIQAVEVGNIKEVATLQADKFVDLSDAAGVKKENWLDWKWEQATTEDGKVIGLGTDTGPMAVCYRKDLFEKAGLPTDREKVSDLWADDWAKYVDAGETYAENAPSGTSFMDSAAGLYNGAVSSYAERYYDESGELVYQDSEAVETSWDLSMRAAEGKLSAKLQQFTPAWDQAYANGDFATVVCPAWMLGYIESKAGKKNADTWDVADAPRPGNWGGSFLAVPENAKNREEAVKLAAWLTAPEQQAKLFQKRGSFPSSQAAFALPEVEEATHAYYGDAPTGKIFTEAAKGVPVQILGPKDQIVAETLAEGIRQVEQQGKSPEEGWDSAVKSIDNALG</sequence>
<name>A0ABU2NMG5_9ACTN</name>
<dbReference type="EMBL" id="JAVREQ010000001">
    <property type="protein sequence ID" value="MDT0377781.1"/>
    <property type="molecule type" value="Genomic_DNA"/>
</dbReference>
<dbReference type="Proteomes" id="UP001183414">
    <property type="component" value="Unassembled WGS sequence"/>
</dbReference>
<feature type="signal peptide" evidence="2">
    <location>
        <begin position="1"/>
        <end position="37"/>
    </location>
</feature>
<gene>
    <name evidence="3" type="ORF">RM572_03200</name>
</gene>
<dbReference type="PANTHER" id="PTHR43649:SF32">
    <property type="entry name" value="SUGAR BINDING SECRETED PROTEIN"/>
    <property type="match status" value="1"/>
</dbReference>
<organism evidence="3 4">
    <name type="scientific">Streptomyces hazeniae</name>
    <dbReference type="NCBI Taxonomy" id="3075538"/>
    <lineage>
        <taxon>Bacteria</taxon>
        <taxon>Bacillati</taxon>
        <taxon>Actinomycetota</taxon>
        <taxon>Actinomycetes</taxon>
        <taxon>Kitasatosporales</taxon>
        <taxon>Streptomycetaceae</taxon>
        <taxon>Streptomyces</taxon>
    </lineage>
</organism>
<reference evidence="4" key="1">
    <citation type="submission" date="2023-07" db="EMBL/GenBank/DDBJ databases">
        <title>30 novel species of actinomycetes from the DSMZ collection.</title>
        <authorList>
            <person name="Nouioui I."/>
        </authorList>
    </citation>
    <scope>NUCLEOTIDE SEQUENCE [LARGE SCALE GENOMIC DNA]</scope>
    <source>
        <strain evidence="4">DSM 42041</strain>
    </source>
</reference>
<comment type="caution">
    <text evidence="3">The sequence shown here is derived from an EMBL/GenBank/DDBJ whole genome shotgun (WGS) entry which is preliminary data.</text>
</comment>
<dbReference type="SUPFAM" id="SSF53850">
    <property type="entry name" value="Periplasmic binding protein-like II"/>
    <property type="match status" value="1"/>
</dbReference>